<feature type="region of interest" description="Disordered" evidence="6">
    <location>
        <begin position="359"/>
        <end position="466"/>
    </location>
</feature>
<dbReference type="Gene3D" id="4.10.60.10">
    <property type="entry name" value="Zinc finger, CCHC-type"/>
    <property type="match status" value="1"/>
</dbReference>
<dbReference type="PANTHER" id="PTHR15439:SF0">
    <property type="entry name" value="CELL DIVISION CYCLE AND APOPTOSIS REGULATOR PROTEIN 1-RELATED"/>
    <property type="match status" value="1"/>
</dbReference>
<dbReference type="InterPro" id="IPR036875">
    <property type="entry name" value="Znf_CCHC_sf"/>
</dbReference>
<feature type="compositionally biased region" description="Low complexity" evidence="6">
    <location>
        <begin position="109"/>
        <end position="122"/>
    </location>
</feature>
<dbReference type="Gene3D" id="3.10.20.90">
    <property type="entry name" value="Phosphatidylinositol 3-kinase Catalytic Subunit, Chain A, domain 1"/>
    <property type="match status" value="1"/>
</dbReference>
<evidence type="ECO:0000256" key="1">
    <source>
        <dbReference type="ARBA" id="ARBA00004123"/>
    </source>
</evidence>
<dbReference type="InterPro" id="IPR014891">
    <property type="entry name" value="DWNN_domain"/>
</dbReference>
<dbReference type="PROSITE" id="PS51282">
    <property type="entry name" value="DWNN"/>
    <property type="match status" value="1"/>
</dbReference>
<dbReference type="Pfam" id="PF13696">
    <property type="entry name" value="zf-CCHC_2"/>
    <property type="match status" value="1"/>
</dbReference>
<evidence type="ECO:0000256" key="4">
    <source>
        <dbReference type="ARBA" id="ARBA00022833"/>
    </source>
</evidence>
<feature type="compositionally biased region" description="Basic and acidic residues" evidence="6">
    <location>
        <begin position="432"/>
        <end position="442"/>
    </location>
</feature>
<feature type="compositionally biased region" description="Low complexity" evidence="6">
    <location>
        <begin position="402"/>
        <end position="419"/>
    </location>
</feature>
<dbReference type="SMART" id="SM01180">
    <property type="entry name" value="DWNN"/>
    <property type="match status" value="1"/>
</dbReference>
<accession>A0ABR3T187</accession>
<feature type="domain" description="DWNN" evidence="7">
    <location>
        <begin position="5"/>
        <end position="78"/>
    </location>
</feature>
<evidence type="ECO:0000313" key="8">
    <source>
        <dbReference type="EMBL" id="KAL1633300.1"/>
    </source>
</evidence>
<keyword evidence="9" id="KW-1185">Reference proteome</keyword>
<dbReference type="CDD" id="cd16620">
    <property type="entry name" value="vRING-HC-C4C4_RBBP6"/>
    <property type="match status" value="1"/>
</dbReference>
<name>A0ABR3T187_9PEZI</name>
<feature type="compositionally biased region" description="Polar residues" evidence="6">
    <location>
        <begin position="381"/>
        <end position="393"/>
    </location>
</feature>
<comment type="subcellular location">
    <subcellularLocation>
        <location evidence="1">Nucleus</location>
    </subcellularLocation>
</comment>
<protein>
    <submittedName>
        <fullName evidence="8">Protein mpe1</fullName>
    </submittedName>
</protein>
<keyword evidence="3" id="KW-0863">Zinc-finger</keyword>
<organism evidence="8 9">
    <name type="scientific">Neofusicoccum ribis</name>
    <dbReference type="NCBI Taxonomy" id="45134"/>
    <lineage>
        <taxon>Eukaryota</taxon>
        <taxon>Fungi</taxon>
        <taxon>Dikarya</taxon>
        <taxon>Ascomycota</taxon>
        <taxon>Pezizomycotina</taxon>
        <taxon>Dothideomycetes</taxon>
        <taxon>Dothideomycetes incertae sedis</taxon>
        <taxon>Botryosphaeriales</taxon>
        <taxon>Botryosphaeriaceae</taxon>
        <taxon>Neofusicoccum</taxon>
    </lineage>
</organism>
<feature type="compositionally biased region" description="Polar residues" evidence="6">
    <location>
        <begin position="99"/>
        <end position="108"/>
    </location>
</feature>
<dbReference type="Proteomes" id="UP001521116">
    <property type="component" value="Unassembled WGS sequence"/>
</dbReference>
<reference evidence="8 9" key="1">
    <citation type="submission" date="2024-02" db="EMBL/GenBank/DDBJ databases">
        <title>De novo assembly and annotation of 12 fungi associated with fruit tree decline syndrome in Ontario, Canada.</title>
        <authorList>
            <person name="Sulman M."/>
            <person name="Ellouze W."/>
            <person name="Ilyukhin E."/>
        </authorList>
    </citation>
    <scope>NUCLEOTIDE SEQUENCE [LARGE SCALE GENOMIC DNA]</scope>
    <source>
        <strain evidence="8 9">M1-105</strain>
    </source>
</reference>
<dbReference type="SUPFAM" id="SSF57850">
    <property type="entry name" value="RING/U-box"/>
    <property type="match status" value="1"/>
</dbReference>
<evidence type="ECO:0000259" key="7">
    <source>
        <dbReference type="PROSITE" id="PS51282"/>
    </source>
</evidence>
<evidence type="ECO:0000256" key="6">
    <source>
        <dbReference type="SAM" id="MobiDB-lite"/>
    </source>
</evidence>
<proteinExistence type="predicted"/>
<keyword evidence="5" id="KW-0539">Nucleus</keyword>
<dbReference type="InterPro" id="IPR025829">
    <property type="entry name" value="Zn_knuckle_CX2CX3GHX4C"/>
</dbReference>
<feature type="region of interest" description="Disordered" evidence="6">
    <location>
        <begin position="95"/>
        <end position="133"/>
    </location>
</feature>
<evidence type="ECO:0000313" key="9">
    <source>
        <dbReference type="Proteomes" id="UP001521116"/>
    </source>
</evidence>
<comment type="caution">
    <text evidence="8">The sequence shown here is derived from an EMBL/GenBank/DDBJ whole genome shotgun (WGS) entry which is preliminary data.</text>
</comment>
<dbReference type="Pfam" id="PF08783">
    <property type="entry name" value="DWNN"/>
    <property type="match status" value="1"/>
</dbReference>
<gene>
    <name evidence="8" type="primary">MPE1</name>
    <name evidence="8" type="ORF">SLS56_002933</name>
</gene>
<feature type="region of interest" description="Disordered" evidence="6">
    <location>
        <begin position="607"/>
        <end position="643"/>
    </location>
</feature>
<keyword evidence="2" id="KW-0479">Metal-binding</keyword>
<dbReference type="PANTHER" id="PTHR15439">
    <property type="entry name" value="RETINOBLASTOMA-BINDING PROTEIN 6"/>
    <property type="match status" value="1"/>
</dbReference>
<evidence type="ECO:0000256" key="2">
    <source>
        <dbReference type="ARBA" id="ARBA00022723"/>
    </source>
</evidence>
<keyword evidence="4" id="KW-0862">Zinc</keyword>
<dbReference type="Gene3D" id="3.30.40.10">
    <property type="entry name" value="Zinc/RING finger domain, C3HC4 (zinc finger)"/>
    <property type="match status" value="1"/>
</dbReference>
<dbReference type="EMBL" id="JAJVDC020000022">
    <property type="protein sequence ID" value="KAL1633300.1"/>
    <property type="molecule type" value="Genomic_DNA"/>
</dbReference>
<evidence type="ECO:0000256" key="5">
    <source>
        <dbReference type="ARBA" id="ARBA00023242"/>
    </source>
</evidence>
<feature type="compositionally biased region" description="Basic residues" evidence="6">
    <location>
        <begin position="623"/>
        <end position="635"/>
    </location>
</feature>
<dbReference type="SUPFAM" id="SSF57756">
    <property type="entry name" value="Retrovirus zinc finger-like domains"/>
    <property type="match status" value="1"/>
</dbReference>
<evidence type="ECO:0000256" key="3">
    <source>
        <dbReference type="ARBA" id="ARBA00022771"/>
    </source>
</evidence>
<dbReference type="InterPro" id="IPR013083">
    <property type="entry name" value="Znf_RING/FYVE/PHD"/>
</dbReference>
<dbReference type="InterPro" id="IPR033489">
    <property type="entry name" value="RBBP6"/>
</dbReference>
<feature type="compositionally biased region" description="Basic and acidic residues" evidence="6">
    <location>
        <begin position="359"/>
        <end position="377"/>
    </location>
</feature>
<sequence>MSSSVFFKFKSSKEPQRITFDGTGISVFELKREIISATGLGDGSDFDLSIYTDDTNEEYDDDTTIVPRSTTVLARRLPAARPGHGRAARYVSGKAPVTAKNSYRTESSTAKPATQAKPTPATDGTAAMSSAQTEEERIAAMFAAGAENWEQQKAKMADAKPVYRPGRRPHNVPEGEPPDTYICHRCHVKGHWIQACPTNDDPNFENKPRIKRTTGIPRSMLQTIEKPTALTNDGLTDDSRQPSGVMVNAAGEYVIAKPDEASWNKYQAKAQASAAQQEVASAGSKELRDRGLECSIDKRMFVDPMKTPCCGMTYCNDCIENALINSDFVCPNCSKEGVLIDDLVADEDAVTKIKAFEDEKTAERKAKEASKSPKPEKATMANGTEETSDSSNEPPEVKDAKPASPSASKPAPDVPASAPTGPAAANGVTKKRPADEELKNERIPTAPAAMRKQQEQAKVSAPSNSDQAFVSQMNALAGGGPQMMNQQFPNGNFMPFNGMNGMGGFPNQNGMMGMGMSMGPMMGMPPAMMNPMMMQSGGWGNMGGGMGYQQNGMYGNYNNNNGMNGGGYGQQNWQGNQGWGMNGMGQQGQMQNGKSGVFPNQQRTVFSEPFPNEEDNAYFRKPVNPHRHQNRNRRNRAPDYTQL</sequence>